<keyword evidence="1" id="KW-0732">Signal</keyword>
<evidence type="ECO:0000259" key="2">
    <source>
        <dbReference type="PROSITE" id="PS51208"/>
    </source>
</evidence>
<feature type="domain" description="Autotransporter" evidence="2">
    <location>
        <begin position="352"/>
        <end position="605"/>
    </location>
</feature>
<protein>
    <submittedName>
        <fullName evidence="3">Autotransporter outer membrane beta-barrel domain-containing protein</fullName>
    </submittedName>
</protein>
<evidence type="ECO:0000313" key="4">
    <source>
        <dbReference type="Proteomes" id="UP000324065"/>
    </source>
</evidence>
<feature type="signal peptide" evidence="1">
    <location>
        <begin position="1"/>
        <end position="30"/>
    </location>
</feature>
<dbReference type="OrthoDB" id="7353324at2"/>
<organism evidence="3 4">
    <name type="scientific">Roseospira marina</name>
    <dbReference type="NCBI Taxonomy" id="140057"/>
    <lineage>
        <taxon>Bacteria</taxon>
        <taxon>Pseudomonadati</taxon>
        <taxon>Pseudomonadota</taxon>
        <taxon>Alphaproteobacteria</taxon>
        <taxon>Rhodospirillales</taxon>
        <taxon>Rhodospirillaceae</taxon>
        <taxon>Roseospira</taxon>
    </lineage>
</organism>
<dbReference type="PROSITE" id="PS51208">
    <property type="entry name" value="AUTOTRANSPORTER"/>
    <property type="match status" value="1"/>
</dbReference>
<dbReference type="RefSeq" id="WP_150063014.1">
    <property type="nucleotide sequence ID" value="NZ_JACHII010000012.1"/>
</dbReference>
<evidence type="ECO:0000313" key="3">
    <source>
        <dbReference type="EMBL" id="KAA5604883.1"/>
    </source>
</evidence>
<dbReference type="SUPFAM" id="SSF103515">
    <property type="entry name" value="Autotransporter"/>
    <property type="match status" value="1"/>
</dbReference>
<dbReference type="Pfam" id="PF03797">
    <property type="entry name" value="Autotransporter"/>
    <property type="match status" value="1"/>
</dbReference>
<dbReference type="AlphaFoldDB" id="A0A5M6I9L3"/>
<proteinExistence type="predicted"/>
<gene>
    <name evidence="3" type="ORF">F1188_13755</name>
</gene>
<sequence length="605" mass="63677">MMQAGWMPRLGASIAMACAVSPGTASISWAADLDWIDITNAPNTTDGRVTINLTDLDADFRASGRTNTAFGAVRLDDTFPTGLALTVGNGLFGTAADVDAAVATQTGWTGVGDGYAAISSAIDTYGGAFRPDTSRVIAFGSAETSFSGNTSNFTRQVIDASVTEASLARKLRDSGVKLFAFVDSPIGGSGDPILAVIRNADSDQYTLARLRGDAVVYETTSDISGLFPEGRTDYTDLALESNGAIMDRSAGTNLTVDAVNPIPGVTDSILENLSVDEVEGAQRELESSGVANNRSTVRRLIGVMNGRAASLLLRGQPIVPFVDREDRDETEEGTIAARAPLTGLAGGDPEGWTVGRLGIWADAAGSLYNAKDRLGKLWGSQYSVMGGADYRITDEALTGLSLGYEHIDVEFDSNRERAVDYVFATLYGAHLLGEVFSIDALMSYGLGFNTTSEAAPLVGDGEHDHLSHRFVGASSLSYNDRLGERVTLFGSGGVSYSHEIIGDYETGAGATVSPEDAALGQLHASGEVGYLLEYGAESRLHPFATARFEYDYLNSAGGDRLGALVGGGLRAQIDDAFSLEAFGNTEVARSDADSTSFGLTARFQF</sequence>
<feature type="chain" id="PRO_5024418453" evidence="1">
    <location>
        <begin position="31"/>
        <end position="605"/>
    </location>
</feature>
<name>A0A5M6I9L3_9PROT</name>
<dbReference type="InterPro" id="IPR036709">
    <property type="entry name" value="Autotransporte_beta_dom_sf"/>
</dbReference>
<dbReference type="EMBL" id="VWPJ01000013">
    <property type="protein sequence ID" value="KAA5604883.1"/>
    <property type="molecule type" value="Genomic_DNA"/>
</dbReference>
<accession>A0A5M6I9L3</accession>
<evidence type="ECO:0000256" key="1">
    <source>
        <dbReference type="SAM" id="SignalP"/>
    </source>
</evidence>
<keyword evidence="4" id="KW-1185">Reference proteome</keyword>
<comment type="caution">
    <text evidence="3">The sequence shown here is derived from an EMBL/GenBank/DDBJ whole genome shotgun (WGS) entry which is preliminary data.</text>
</comment>
<dbReference type="SMART" id="SM00869">
    <property type="entry name" value="Autotransporter"/>
    <property type="match status" value="1"/>
</dbReference>
<dbReference type="Gene3D" id="2.40.128.130">
    <property type="entry name" value="Autotransporter beta-domain"/>
    <property type="match status" value="1"/>
</dbReference>
<reference evidence="3 4" key="1">
    <citation type="submission" date="2019-09" db="EMBL/GenBank/DDBJ databases">
        <title>Genome sequence of Roseospira marina, one of the more divergent members of the non-sulfur purple photosynthetic bacterial family, the Rhodospirillaceae.</title>
        <authorList>
            <person name="Meyer T."/>
            <person name="Kyndt J."/>
        </authorList>
    </citation>
    <scope>NUCLEOTIDE SEQUENCE [LARGE SCALE GENOMIC DNA]</scope>
    <source>
        <strain evidence="3 4">DSM 15113</strain>
    </source>
</reference>
<dbReference type="Proteomes" id="UP000324065">
    <property type="component" value="Unassembled WGS sequence"/>
</dbReference>
<dbReference type="InterPro" id="IPR005546">
    <property type="entry name" value="Autotransporte_beta"/>
</dbReference>